<dbReference type="Proteomes" id="UP000555411">
    <property type="component" value="Unassembled WGS sequence"/>
</dbReference>
<proteinExistence type="predicted"/>
<gene>
    <name evidence="3" type="ORF">H7F16_06405</name>
</gene>
<evidence type="ECO:0000313" key="4">
    <source>
        <dbReference type="Proteomes" id="UP000555411"/>
    </source>
</evidence>
<sequence length="899" mass="98130">MHFRKLYLSTALLLITSVSTSVFSQEAAPSQQESSVKSASDIQDINLALEDLSKELFSNLDPKGTYALKNANPEDSGIPENLLKQLAASLQSSLMVASDFQINIIDQGQQNSAWANAVEFNGADFEEMVSQANFSALIILNARATNSGIDLSLQAIGATAENAGQVVSSTAMKSVSLDWSKFVSADLTDKTSKKIDDIQAELEKLKSLTEPVEAPKSFADFLHNARIHKSRGEMDTTISSLESAVKLEPKFVDVLSDLTELLVQKYGAQNAQLYIDKRLKANLGDEMYTVASLIIDPNSSQIGIGDFIDQKIKSPPLAARWLWGAGQQVLDRRSSSDGPYQYDFAVLSAARLVIRSYETGQFQTYFVDPLEASKFAKLDEAKAIEQRLNRVEYSVFTTKYERNTGNSYYDLPGVCRSSALFYPDSMPDELKLRKKTECEKYYVASRRISQSLIDSLLEHDGEIAPNNVSTQIQETTIEQIPLDRIFVSGAPDSPSIRMPCYQGPDSSETATTASLPKGSLDKFLDSRVEPSQYRELGLLNPDQPVFELEFPTVANDRLNFADFCLPRGQDIGKIVGISEFIITDDVDTEKPILVNALVPSNSDEIHSVTVDITKDGTTFSDSGLQVLTEKSEGNLTIISSPKNSWLWAPGVVQSLIGRTNIVSVSYTDISGAEKTIGKQKIFVHASDDFVSRQSLDDGFVGDDGRFKPTLIDGYTLLGSIDWSLERGDAKGFDGSEGPYGAQESYGSTGGEGEDGYEGEGNPDGATEMGGTNQSDSGSWVSLAEFGTCFPATELQYRAANINEYVSMRETSSTDAPSITRIMKDEQLTRADDTVYLGLNSRLRDACFVLCDSEGKLGTSNPSGVAECISDNALWFKMRAASGQTGYISAKFLAVEGYGE</sequence>
<dbReference type="EMBL" id="JACLQD010000002">
    <property type="protein sequence ID" value="MBC2835133.1"/>
    <property type="molecule type" value="Genomic_DNA"/>
</dbReference>
<accession>A0A842I6V1</accession>
<evidence type="ECO:0000313" key="3">
    <source>
        <dbReference type="EMBL" id="MBC2835133.1"/>
    </source>
</evidence>
<dbReference type="AlphaFoldDB" id="A0A842I6V1"/>
<comment type="caution">
    <text evidence="3">The sequence shown here is derived from an EMBL/GenBank/DDBJ whole genome shotgun (WGS) entry which is preliminary data.</text>
</comment>
<feature type="chain" id="PRO_5032633306" description="SH3 domain-containing protein" evidence="2">
    <location>
        <begin position="25"/>
        <end position="899"/>
    </location>
</feature>
<evidence type="ECO:0000256" key="1">
    <source>
        <dbReference type="SAM" id="MobiDB-lite"/>
    </source>
</evidence>
<evidence type="ECO:0008006" key="5">
    <source>
        <dbReference type="Google" id="ProtNLM"/>
    </source>
</evidence>
<keyword evidence="4" id="KW-1185">Reference proteome</keyword>
<protein>
    <recommendedName>
        <fullName evidence="5">SH3 domain-containing protein</fullName>
    </recommendedName>
</protein>
<keyword evidence="2" id="KW-0732">Signal</keyword>
<feature type="signal peptide" evidence="2">
    <location>
        <begin position="1"/>
        <end position="24"/>
    </location>
</feature>
<name>A0A842I6V1_9RHOB</name>
<dbReference type="RefSeq" id="WP_185796759.1">
    <property type="nucleotide sequence ID" value="NZ_JACLQD010000002.1"/>
</dbReference>
<feature type="region of interest" description="Disordered" evidence="1">
    <location>
        <begin position="731"/>
        <end position="776"/>
    </location>
</feature>
<evidence type="ECO:0000256" key="2">
    <source>
        <dbReference type="SAM" id="SignalP"/>
    </source>
</evidence>
<organism evidence="3 4">
    <name type="scientific">Paragemmobacter straminiformis</name>
    <dbReference type="NCBI Taxonomy" id="2045119"/>
    <lineage>
        <taxon>Bacteria</taxon>
        <taxon>Pseudomonadati</taxon>
        <taxon>Pseudomonadota</taxon>
        <taxon>Alphaproteobacteria</taxon>
        <taxon>Rhodobacterales</taxon>
        <taxon>Paracoccaceae</taxon>
        <taxon>Paragemmobacter</taxon>
    </lineage>
</organism>
<reference evidence="3 4" key="1">
    <citation type="journal article" date="2017" name="Int. J. Syst. Evol. Microbiol.">
        <title>Gemmobacter straminiformis sp. nov., isolated from an artificial fountain.</title>
        <authorList>
            <person name="Kang J.Y."/>
            <person name="Kim M.J."/>
            <person name="Chun J."/>
            <person name="Son K.P."/>
            <person name="Jahng K.Y."/>
        </authorList>
    </citation>
    <scope>NUCLEOTIDE SEQUENCE [LARGE SCALE GENOMIC DNA]</scope>
    <source>
        <strain evidence="3 4">CAM-8</strain>
    </source>
</reference>